<comment type="caution">
    <text evidence="2">The sequence shown here is derived from an EMBL/GenBank/DDBJ whole genome shotgun (WGS) entry which is preliminary data.</text>
</comment>
<dbReference type="Proteomes" id="UP001163846">
    <property type="component" value="Unassembled WGS sequence"/>
</dbReference>
<name>A0AA38P756_9AGAR</name>
<evidence type="ECO:0000259" key="1">
    <source>
        <dbReference type="Pfam" id="PF05368"/>
    </source>
</evidence>
<feature type="domain" description="NmrA-like" evidence="1">
    <location>
        <begin position="13"/>
        <end position="90"/>
    </location>
</feature>
<dbReference type="GO" id="GO:0004029">
    <property type="term" value="F:aldehyde dehydrogenase (NAD+) activity"/>
    <property type="evidence" value="ECO:0007669"/>
    <property type="project" value="TreeGrafter"/>
</dbReference>
<proteinExistence type="predicted"/>
<dbReference type="GO" id="GO:0005737">
    <property type="term" value="C:cytoplasm"/>
    <property type="evidence" value="ECO:0007669"/>
    <property type="project" value="TreeGrafter"/>
</dbReference>
<reference evidence="2" key="1">
    <citation type="submission" date="2022-08" db="EMBL/GenBank/DDBJ databases">
        <authorList>
            <consortium name="DOE Joint Genome Institute"/>
            <person name="Min B."/>
            <person name="Riley R."/>
            <person name="Sierra-Patev S."/>
            <person name="Naranjo-Ortiz M."/>
            <person name="Looney B."/>
            <person name="Konkel Z."/>
            <person name="Slot J.C."/>
            <person name="Sakamoto Y."/>
            <person name="Steenwyk J.L."/>
            <person name="Rokas A."/>
            <person name="Carro J."/>
            <person name="Camarero S."/>
            <person name="Ferreira P."/>
            <person name="Molpeceres G."/>
            <person name="Ruiz-Duenas F.J."/>
            <person name="Serrano A."/>
            <person name="Henrissat B."/>
            <person name="Drula E."/>
            <person name="Hughes K.W."/>
            <person name="Mata J.L."/>
            <person name="Ishikawa N.K."/>
            <person name="Vargas-Isla R."/>
            <person name="Ushijima S."/>
            <person name="Smith C.A."/>
            <person name="Ahrendt S."/>
            <person name="Andreopoulos W."/>
            <person name="He G."/>
            <person name="Labutti K."/>
            <person name="Lipzen A."/>
            <person name="Ng V."/>
            <person name="Sandor L."/>
            <person name="Barry K."/>
            <person name="Martinez A.T."/>
            <person name="Xiao Y."/>
            <person name="Gibbons J.G."/>
            <person name="Terashima K."/>
            <person name="Hibbett D.S."/>
            <person name="Grigoriev I.V."/>
        </authorList>
    </citation>
    <scope>NUCLEOTIDE SEQUENCE</scope>
    <source>
        <strain evidence="2">TFB9207</strain>
    </source>
</reference>
<evidence type="ECO:0000313" key="2">
    <source>
        <dbReference type="EMBL" id="KAJ3837545.1"/>
    </source>
</evidence>
<accession>A0AA38P756</accession>
<dbReference type="Pfam" id="PF05368">
    <property type="entry name" value="NmrA"/>
    <property type="match status" value="1"/>
</dbReference>
<dbReference type="EMBL" id="MU806239">
    <property type="protein sequence ID" value="KAJ3837545.1"/>
    <property type="molecule type" value="Genomic_DNA"/>
</dbReference>
<gene>
    <name evidence="2" type="ORF">F5878DRAFT_622160</name>
</gene>
<dbReference type="InterPro" id="IPR008030">
    <property type="entry name" value="NmrA-like"/>
</dbReference>
<dbReference type="SUPFAM" id="SSF51735">
    <property type="entry name" value="NAD(P)-binding Rossmann-fold domains"/>
    <property type="match status" value="1"/>
</dbReference>
<organism evidence="2 3">
    <name type="scientific">Lentinula raphanica</name>
    <dbReference type="NCBI Taxonomy" id="153919"/>
    <lineage>
        <taxon>Eukaryota</taxon>
        <taxon>Fungi</taxon>
        <taxon>Dikarya</taxon>
        <taxon>Basidiomycota</taxon>
        <taxon>Agaricomycotina</taxon>
        <taxon>Agaricomycetes</taxon>
        <taxon>Agaricomycetidae</taxon>
        <taxon>Agaricales</taxon>
        <taxon>Marasmiineae</taxon>
        <taxon>Omphalotaceae</taxon>
        <taxon>Lentinula</taxon>
    </lineage>
</organism>
<evidence type="ECO:0000313" key="3">
    <source>
        <dbReference type="Proteomes" id="UP001163846"/>
    </source>
</evidence>
<keyword evidence="3" id="KW-1185">Reference proteome</keyword>
<dbReference type="AlphaFoldDB" id="A0AA38P756"/>
<dbReference type="PANTHER" id="PTHR48079:SF6">
    <property type="entry name" value="NAD(P)-BINDING DOMAIN-CONTAINING PROTEIN-RELATED"/>
    <property type="match status" value="1"/>
</dbReference>
<protein>
    <recommendedName>
        <fullName evidence="1">NmrA-like domain-containing protein</fullName>
    </recommendedName>
</protein>
<dbReference type="InterPro" id="IPR036291">
    <property type="entry name" value="NAD(P)-bd_dom_sf"/>
</dbReference>
<sequence length="359" mass="38264">MSTQPLGQSPGVKSIFLLGATGYVGGQVLLTFAHDFPAFPIRALVRNVTPSKVAQLQSLHSKLDVVEGSLSDIDVIETESKNADVVIDVAVAGDTNSVNAILRGLQQRSRSYAPTLPPIYIHMSGTGITGDNARGDLYAPERLWVDTEFDLNHIKSDLLANACKAIVDAGRNGEIRTMVVLPGLIYGVGPGLQKISLPHRIFLDLASQAGHSGTFGSGRNISGYVHVKDVASAVSAVLKGALHGGKNGEQIGQGKEGFYFVLSKYMTSIGEFSSIIGETLFKQGLIAKTGAYPFAEAIADKAGAFGYTIFGSSAFCRADRLTKELGWSAEHTEVESLYESLPKEVELAVKEMGLKFSNI</sequence>
<dbReference type="InterPro" id="IPR051783">
    <property type="entry name" value="NAD(P)-dependent_oxidoreduct"/>
</dbReference>
<dbReference type="PANTHER" id="PTHR48079">
    <property type="entry name" value="PROTEIN YEEZ"/>
    <property type="match status" value="1"/>
</dbReference>
<dbReference type="Gene3D" id="3.40.50.720">
    <property type="entry name" value="NAD(P)-binding Rossmann-like Domain"/>
    <property type="match status" value="1"/>
</dbReference>